<sequence length="210" mass="24793">MAEPSEYVSVTLKNFLSNDNKGRMVEKSFLEIQGTFLVKIRHNTFDGIVGENAFKHIDNFLKVIGPLKIKGLKKLIQKFYQLSDDHKEMENDDDDDEDPYQIAKIFKIKDNLFDFDTPLCKAFNEFKYHLKIDTDLFTFDIQEIKTYEEYELNNNMTRELKEPWSDNGVPYQLCYHICEPYHFKNEKLKWPTCSSDINGFCKGGELPWMV</sequence>
<name>A0A699HND8_TANCI</name>
<organism evidence="1">
    <name type="scientific">Tanacetum cinerariifolium</name>
    <name type="common">Dalmatian daisy</name>
    <name type="synonym">Chrysanthemum cinerariifolium</name>
    <dbReference type="NCBI Taxonomy" id="118510"/>
    <lineage>
        <taxon>Eukaryota</taxon>
        <taxon>Viridiplantae</taxon>
        <taxon>Streptophyta</taxon>
        <taxon>Embryophyta</taxon>
        <taxon>Tracheophyta</taxon>
        <taxon>Spermatophyta</taxon>
        <taxon>Magnoliopsida</taxon>
        <taxon>eudicotyledons</taxon>
        <taxon>Gunneridae</taxon>
        <taxon>Pentapetalae</taxon>
        <taxon>asterids</taxon>
        <taxon>campanulids</taxon>
        <taxon>Asterales</taxon>
        <taxon>Asteraceae</taxon>
        <taxon>Asteroideae</taxon>
        <taxon>Anthemideae</taxon>
        <taxon>Anthemidinae</taxon>
        <taxon>Tanacetum</taxon>
    </lineage>
</organism>
<dbReference type="AlphaFoldDB" id="A0A699HND8"/>
<proteinExistence type="predicted"/>
<reference evidence="1" key="1">
    <citation type="journal article" date="2019" name="Sci. Rep.">
        <title>Draft genome of Tanacetum cinerariifolium, the natural source of mosquito coil.</title>
        <authorList>
            <person name="Yamashiro T."/>
            <person name="Shiraishi A."/>
            <person name="Satake H."/>
            <person name="Nakayama K."/>
        </authorList>
    </citation>
    <scope>NUCLEOTIDE SEQUENCE</scope>
</reference>
<comment type="caution">
    <text evidence="1">The sequence shown here is derived from an EMBL/GenBank/DDBJ whole genome shotgun (WGS) entry which is preliminary data.</text>
</comment>
<dbReference type="EMBL" id="BKCJ010156876">
    <property type="protein sequence ID" value="GEY16693.1"/>
    <property type="molecule type" value="Genomic_DNA"/>
</dbReference>
<gene>
    <name evidence="1" type="ORF">Tci_388667</name>
</gene>
<protein>
    <submittedName>
        <fullName evidence="1">Uncharacterized protein</fullName>
    </submittedName>
</protein>
<evidence type="ECO:0000313" key="1">
    <source>
        <dbReference type="EMBL" id="GEY16693.1"/>
    </source>
</evidence>
<accession>A0A699HND8</accession>